<dbReference type="Pfam" id="PF00012">
    <property type="entry name" value="HSP70"/>
    <property type="match status" value="1"/>
</dbReference>
<dbReference type="AlphaFoldDB" id="A0A5A7M763"/>
<dbReference type="InterPro" id="IPR018181">
    <property type="entry name" value="Heat_shock_70_CS"/>
</dbReference>
<evidence type="ECO:0000256" key="2">
    <source>
        <dbReference type="ARBA" id="ARBA00022741"/>
    </source>
</evidence>
<proteinExistence type="inferred from homology"/>
<sequence length="441" mass="47173">MPTSVGVFVATAAAFAGRCGAAPPFMTTALTPATLGIDFGTSNSAAAYRLPGKTATLLPLEGAATGMPTALFFNTEEHSTHFGRDAMQQYLAGEEGRLMRSLKSLLGSSLLLEKTAVHEQLVSYQDIIAIFLKRVADQARRALDGRLPERVVLGRPVHFVDEHPERDRQAQDALAAAARAAGLGEVSFQLEPIAAALDYEQRLGEEQLVLVVDIGGGTSDFTVVRLGPQQAGHADRTQDILATTGVHIGGTDFDHRLNVAQVMPLLGYKHIGPSGREVPSSVFFDLSTWHLIQWLYTAKALASARGLKSDYSDPQLHQRLMKVLDWREGHRLADAVEQAKIAASQSHAASAIALDWLEQDLPAAISPEVLQEQLQALLLQVVECAQDCVRQAGVAAPDAIYLTGGSSALRTLRDALRGAFPDVPQVEGDLFGGVATGLAYA</sequence>
<comment type="caution">
    <text evidence="5">The sequence shown here is derived from an EMBL/GenBank/DDBJ whole genome shotgun (WGS) entry which is preliminary data.</text>
</comment>
<dbReference type="Proteomes" id="UP000323105">
    <property type="component" value="Unassembled WGS sequence"/>
</dbReference>
<keyword evidence="4" id="KW-0732">Signal</keyword>
<feature type="signal peptide" evidence="4">
    <location>
        <begin position="1"/>
        <end position="21"/>
    </location>
</feature>
<dbReference type="InterPro" id="IPR043129">
    <property type="entry name" value="ATPase_NBD"/>
</dbReference>
<organism evidence="5 6">
    <name type="scientific">Comamonas testosteroni</name>
    <name type="common">Pseudomonas testosteroni</name>
    <dbReference type="NCBI Taxonomy" id="285"/>
    <lineage>
        <taxon>Bacteria</taxon>
        <taxon>Pseudomonadati</taxon>
        <taxon>Pseudomonadota</taxon>
        <taxon>Betaproteobacteria</taxon>
        <taxon>Burkholderiales</taxon>
        <taxon>Comamonadaceae</taxon>
        <taxon>Comamonas</taxon>
    </lineage>
</organism>
<evidence type="ECO:0000313" key="5">
    <source>
        <dbReference type="EMBL" id="GEQ73708.1"/>
    </source>
</evidence>
<feature type="chain" id="PRO_5022835077" evidence="4">
    <location>
        <begin position="22"/>
        <end position="441"/>
    </location>
</feature>
<dbReference type="EMBL" id="BKBW01000001">
    <property type="protein sequence ID" value="GEQ73708.1"/>
    <property type="molecule type" value="Genomic_DNA"/>
</dbReference>
<reference evidence="5 6" key="1">
    <citation type="journal article" date="2019" name="Microbiol. Resour. Announc.">
        <title>Draft Genome Sequence of Comamonas testosteroni TA441, a Bacterium That Has a Cryptic Phenol Degradation Gene Cluster.</title>
        <authorList>
            <person name="Arai H."/>
            <person name="Ishii M."/>
        </authorList>
    </citation>
    <scope>NUCLEOTIDE SEQUENCE [LARGE SCALE GENOMIC DNA]</scope>
    <source>
        <strain evidence="5 6">TA441</strain>
    </source>
</reference>
<name>A0A5A7M763_COMTE</name>
<evidence type="ECO:0000313" key="6">
    <source>
        <dbReference type="Proteomes" id="UP000323105"/>
    </source>
</evidence>
<evidence type="ECO:0000256" key="1">
    <source>
        <dbReference type="ARBA" id="ARBA00007381"/>
    </source>
</evidence>
<evidence type="ECO:0000256" key="3">
    <source>
        <dbReference type="ARBA" id="ARBA00022840"/>
    </source>
</evidence>
<dbReference type="Gene3D" id="3.90.640.10">
    <property type="entry name" value="Actin, Chain A, domain 4"/>
    <property type="match status" value="1"/>
</dbReference>
<evidence type="ECO:0000256" key="4">
    <source>
        <dbReference type="SAM" id="SignalP"/>
    </source>
</evidence>
<keyword evidence="3" id="KW-0067">ATP-binding</keyword>
<dbReference type="GO" id="GO:0005524">
    <property type="term" value="F:ATP binding"/>
    <property type="evidence" value="ECO:0007669"/>
    <property type="project" value="UniProtKB-KW"/>
</dbReference>
<protein>
    <submittedName>
        <fullName evidence="5">Chaperone protein</fullName>
    </submittedName>
</protein>
<dbReference type="GO" id="GO:0140662">
    <property type="term" value="F:ATP-dependent protein folding chaperone"/>
    <property type="evidence" value="ECO:0007669"/>
    <property type="project" value="InterPro"/>
</dbReference>
<keyword evidence="2" id="KW-0547">Nucleotide-binding</keyword>
<comment type="similarity">
    <text evidence="1">Belongs to the heat shock protein 70 family.</text>
</comment>
<dbReference type="Gene3D" id="3.30.420.40">
    <property type="match status" value="3"/>
</dbReference>
<dbReference type="SUPFAM" id="SSF53067">
    <property type="entry name" value="Actin-like ATPase domain"/>
    <property type="match status" value="2"/>
</dbReference>
<dbReference type="PROSITE" id="PS00329">
    <property type="entry name" value="HSP70_2"/>
    <property type="match status" value="1"/>
</dbReference>
<dbReference type="PANTHER" id="PTHR19375">
    <property type="entry name" value="HEAT SHOCK PROTEIN 70KDA"/>
    <property type="match status" value="1"/>
</dbReference>
<accession>A0A5A7M763</accession>
<dbReference type="InterPro" id="IPR013126">
    <property type="entry name" value="Hsp_70_fam"/>
</dbReference>
<gene>
    <name evidence="5" type="ORF">CTTA_0713</name>
</gene>